<dbReference type="Pfam" id="PF13843">
    <property type="entry name" value="DDE_Tnp_1_7"/>
    <property type="match status" value="1"/>
</dbReference>
<dbReference type="PANTHER" id="PTHR46599">
    <property type="entry name" value="PIGGYBAC TRANSPOSABLE ELEMENT-DERIVED PROTEIN 4"/>
    <property type="match status" value="1"/>
</dbReference>
<evidence type="ECO:0000259" key="2">
    <source>
        <dbReference type="Pfam" id="PF13843"/>
    </source>
</evidence>
<evidence type="ECO:0000256" key="1">
    <source>
        <dbReference type="SAM" id="MobiDB-lite"/>
    </source>
</evidence>
<dbReference type="AlphaFoldDB" id="A0A9J7IK65"/>
<sequence length="581" mass="67449">MADSQMTTEELLRVLGNVEEDDEFSEAISLYEDDLESITDRQEQVNDSPVLPSTSHTTQETPDNNWASTSASASTSRRDPRRRQTEPSYQWTSVPHVPALTSFDEFPSGLHLEVTENITEFDIFQKFLDLDFMSFIVDMTNLFHSRFVLNVDLRMHSRLQRWHDVSIPELYIFFALLMLMTRNRHLTLEEHWSTDLLLSSPIFSKLMPRNRFCTILSMLHFSRHSEETNVLSKVDTCINHAREKYKKLMTPYKNLCIDESIVPFKGRLSIRQYLPKKRNRFGIKLFVMCDVQTGIIIDFIVYCGAATEIIDPCNLGVGGAVVSTLIRDFFGSNRHLYVDNWYTSPVLLDYLHRNNIYACGTVKKNRVGMPRFNNTIKRGEIQAKYCPPMTALKWRDKKDIFILSTIHSDIMAPSLKEDRATGLPVMKPQAVLDYSKNMGSVDTADMLLSSIQCIRKTIKWYKKLFLHIIDMHVLNSFFCYKEINNMPNLHFAKFHLSLIRQIIENFHSHNTLPQSISSSHNPLRILSKNNNDHMPTLMGKYRRCRQCAVIKKRKETKYACKICKVYLCAAPCFEKYHSSDN</sequence>
<feature type="compositionally biased region" description="Basic and acidic residues" evidence="1">
    <location>
        <begin position="76"/>
        <end position="85"/>
    </location>
</feature>
<proteinExistence type="predicted"/>
<dbReference type="Proteomes" id="UP000301870">
    <property type="component" value="Chromosome 6"/>
</dbReference>
<keyword evidence="3" id="KW-1185">Reference proteome</keyword>
<dbReference type="RefSeq" id="XP_022814085.1">
    <property type="nucleotide sequence ID" value="XM_022958317.1"/>
</dbReference>
<dbReference type="OrthoDB" id="6990101at2759"/>
<feature type="region of interest" description="Disordered" evidence="1">
    <location>
        <begin position="35"/>
        <end position="90"/>
    </location>
</feature>
<protein>
    <submittedName>
        <fullName evidence="4">PiggyBac transposable element-derived protein 4-like isoform X1</fullName>
    </submittedName>
    <submittedName>
        <fullName evidence="5">PiggyBac transposable element-derived protein 4-like isoform X2</fullName>
    </submittedName>
</protein>
<dbReference type="InterPro" id="IPR029526">
    <property type="entry name" value="PGBD"/>
</dbReference>
<dbReference type="KEGG" id="sliu:111347920"/>
<reference evidence="4 5" key="1">
    <citation type="submission" date="2025-04" db="UniProtKB">
        <authorList>
            <consortium name="RefSeq"/>
        </authorList>
    </citation>
    <scope>IDENTIFICATION</scope>
    <source>
        <strain evidence="4 5">Ishihara</strain>
        <tissue evidence="4 5">Whole body</tissue>
    </source>
</reference>
<feature type="compositionally biased region" description="Polar residues" evidence="1">
    <location>
        <begin position="45"/>
        <end position="66"/>
    </location>
</feature>
<evidence type="ECO:0000313" key="5">
    <source>
        <dbReference type="RefSeq" id="XP_022814087.1"/>
    </source>
</evidence>
<accession>A0A9J7IK65</accession>
<evidence type="ECO:0000313" key="4">
    <source>
        <dbReference type="RefSeq" id="XP_022814085.1"/>
    </source>
</evidence>
<name>A0A9J7IK65_SPOLT</name>
<gene>
    <name evidence="4 5" type="primary">LOC111347920</name>
</gene>
<dbReference type="RefSeq" id="XP_022814087.1">
    <property type="nucleotide sequence ID" value="XM_022958319.1"/>
</dbReference>
<evidence type="ECO:0000313" key="3">
    <source>
        <dbReference type="Proteomes" id="UP000301870"/>
    </source>
</evidence>
<dbReference type="PANTHER" id="PTHR46599:SF3">
    <property type="entry name" value="PIGGYBAC TRANSPOSABLE ELEMENT-DERIVED PROTEIN 4"/>
    <property type="match status" value="1"/>
</dbReference>
<organism evidence="3 4">
    <name type="scientific">Spodoptera litura</name>
    <name type="common">Asian cotton leafworm</name>
    <dbReference type="NCBI Taxonomy" id="69820"/>
    <lineage>
        <taxon>Eukaryota</taxon>
        <taxon>Metazoa</taxon>
        <taxon>Ecdysozoa</taxon>
        <taxon>Arthropoda</taxon>
        <taxon>Hexapoda</taxon>
        <taxon>Insecta</taxon>
        <taxon>Pterygota</taxon>
        <taxon>Neoptera</taxon>
        <taxon>Endopterygota</taxon>
        <taxon>Lepidoptera</taxon>
        <taxon>Glossata</taxon>
        <taxon>Ditrysia</taxon>
        <taxon>Noctuoidea</taxon>
        <taxon>Noctuidae</taxon>
        <taxon>Amphipyrinae</taxon>
        <taxon>Spodoptera</taxon>
    </lineage>
</organism>
<feature type="domain" description="PiggyBac transposable element-derived protein" evidence="2">
    <location>
        <begin position="121"/>
        <end position="477"/>
    </location>
</feature>
<dbReference type="GeneID" id="111347920"/>